<keyword evidence="3" id="KW-0813">Transport</keyword>
<comment type="similarity">
    <text evidence="2">Belongs to the major facilitator superfamily. Vesicular transporter family.</text>
</comment>
<feature type="transmembrane region" description="Helical" evidence="8">
    <location>
        <begin position="112"/>
        <end position="138"/>
    </location>
</feature>
<proteinExistence type="inferred from homology"/>
<sequence>MQATQVLKKPWGLKWRSSVWFVTLVVGLGVTTDLLVYSIIIPVLPFQLEHLGYKGISGLVGWLLFAYSAGLVISTLPIAIFSEHYNARKYPLLFGQFFLAASQVMLMEVPTYWLMVIARVIQGISSSVVWVVGLALLCDTAPEATVGKQLGLAMTGLSIGFLVGPPVGGALYNAFGFRGPFIFSIIVTAVDFVGRLLVIERKDAWPHGIDPAAVSEKPQAHTEAINEDVKDSKIPDNSSPSPFQEAVAAVTPTEHSEPVPVPETRLPLLKVVTTLLRSPRAMVTILITLIQGLVYSATEPSLPLHLQDVWHLAASKVGLIYMAIVIPSLISSPLAGWWSDRGGTEWVMMACFILSIPWWIVLIVQKSLALFIVAIAIQSFFTSGILSPVTAELAAVSRAHVGVGYAHVYGAFNLCYGIGSGLGPVVGGQIYDHVKRGWLAICLLAVGLFLLGSALTISFTGDRPLLSRIVTRYREGRLFKFRHRLANTMGCQVSASRTGNPNST</sequence>
<dbReference type="PANTHER" id="PTHR23506:SF23">
    <property type="entry name" value="GH10249P"/>
    <property type="match status" value="1"/>
</dbReference>
<keyword evidence="11" id="KW-1185">Reference proteome</keyword>
<feature type="transmembrane region" description="Helical" evidence="8">
    <location>
        <begin position="90"/>
        <end position="106"/>
    </location>
</feature>
<gene>
    <name evidence="10" type="ORF">GFSPODELE1_LOCUS1310</name>
</gene>
<evidence type="ECO:0000256" key="6">
    <source>
        <dbReference type="ARBA" id="ARBA00023136"/>
    </source>
</evidence>
<dbReference type="InterPro" id="IPR020846">
    <property type="entry name" value="MFS_dom"/>
</dbReference>
<reference evidence="11" key="1">
    <citation type="submission" date="2024-04" db="EMBL/GenBank/DDBJ databases">
        <authorList>
            <person name="Shaw F."/>
            <person name="Minotto A."/>
        </authorList>
    </citation>
    <scope>NUCLEOTIDE SEQUENCE [LARGE SCALE GENOMIC DNA]</scope>
</reference>
<evidence type="ECO:0000313" key="10">
    <source>
        <dbReference type="EMBL" id="CAL1696708.1"/>
    </source>
</evidence>
<evidence type="ECO:0000256" key="3">
    <source>
        <dbReference type="ARBA" id="ARBA00022448"/>
    </source>
</evidence>
<keyword evidence="4 8" id="KW-0812">Transmembrane</keyword>
<accession>A0ABP1CLY0</accession>
<evidence type="ECO:0000256" key="1">
    <source>
        <dbReference type="ARBA" id="ARBA00004141"/>
    </source>
</evidence>
<comment type="subcellular location">
    <subcellularLocation>
        <location evidence="1">Membrane</location>
        <topology evidence="1">Multi-pass membrane protein</topology>
    </subcellularLocation>
</comment>
<evidence type="ECO:0000259" key="9">
    <source>
        <dbReference type="PROSITE" id="PS50850"/>
    </source>
</evidence>
<dbReference type="Proteomes" id="UP001497453">
    <property type="component" value="Chromosome 1"/>
</dbReference>
<evidence type="ECO:0000256" key="2">
    <source>
        <dbReference type="ARBA" id="ARBA00006829"/>
    </source>
</evidence>
<evidence type="ECO:0000256" key="8">
    <source>
        <dbReference type="SAM" id="Phobius"/>
    </source>
</evidence>
<dbReference type="SUPFAM" id="SSF103473">
    <property type="entry name" value="MFS general substrate transporter"/>
    <property type="match status" value="1"/>
</dbReference>
<feature type="transmembrane region" description="Helical" evidence="8">
    <location>
        <begin position="150"/>
        <end position="175"/>
    </location>
</feature>
<protein>
    <recommendedName>
        <fullName evidence="9">Major facilitator superfamily (MFS) profile domain-containing protein</fullName>
    </recommendedName>
</protein>
<feature type="transmembrane region" description="Helical" evidence="8">
    <location>
        <begin position="181"/>
        <end position="198"/>
    </location>
</feature>
<dbReference type="InterPro" id="IPR050930">
    <property type="entry name" value="MFS_Vesicular_Transporter"/>
</dbReference>
<dbReference type="InterPro" id="IPR036259">
    <property type="entry name" value="MFS_trans_sf"/>
</dbReference>
<dbReference type="Pfam" id="PF07690">
    <property type="entry name" value="MFS_1"/>
    <property type="match status" value="2"/>
</dbReference>
<dbReference type="CDD" id="cd17325">
    <property type="entry name" value="MFS_MdtG_SLC18_like"/>
    <property type="match status" value="1"/>
</dbReference>
<evidence type="ECO:0000256" key="7">
    <source>
        <dbReference type="SAM" id="MobiDB-lite"/>
    </source>
</evidence>
<dbReference type="PROSITE" id="PS50850">
    <property type="entry name" value="MFS"/>
    <property type="match status" value="1"/>
</dbReference>
<feature type="transmembrane region" description="Helical" evidence="8">
    <location>
        <begin position="20"/>
        <end position="44"/>
    </location>
</feature>
<dbReference type="InterPro" id="IPR001958">
    <property type="entry name" value="Tet-R_TetA/multi-R_MdtG-like"/>
</dbReference>
<dbReference type="PANTHER" id="PTHR23506">
    <property type="entry name" value="GH10249P"/>
    <property type="match status" value="1"/>
</dbReference>
<feature type="transmembrane region" description="Helical" evidence="8">
    <location>
        <begin position="408"/>
        <end position="431"/>
    </location>
</feature>
<feature type="transmembrane region" description="Helical" evidence="8">
    <location>
        <begin position="56"/>
        <end position="78"/>
    </location>
</feature>
<keyword evidence="5 8" id="KW-1133">Transmembrane helix</keyword>
<feature type="transmembrane region" description="Helical" evidence="8">
    <location>
        <begin position="437"/>
        <end position="459"/>
    </location>
</feature>
<evidence type="ECO:0000256" key="4">
    <source>
        <dbReference type="ARBA" id="ARBA00022692"/>
    </source>
</evidence>
<dbReference type="PRINTS" id="PR01035">
    <property type="entry name" value="TCRTETA"/>
</dbReference>
<feature type="transmembrane region" description="Helical" evidence="8">
    <location>
        <begin position="346"/>
        <end position="364"/>
    </location>
</feature>
<organism evidence="10 11">
    <name type="scientific">Somion occarium</name>
    <dbReference type="NCBI Taxonomy" id="3059160"/>
    <lineage>
        <taxon>Eukaryota</taxon>
        <taxon>Fungi</taxon>
        <taxon>Dikarya</taxon>
        <taxon>Basidiomycota</taxon>
        <taxon>Agaricomycotina</taxon>
        <taxon>Agaricomycetes</taxon>
        <taxon>Polyporales</taxon>
        <taxon>Cerrenaceae</taxon>
        <taxon>Somion</taxon>
    </lineage>
</organism>
<name>A0ABP1CLY0_9APHY</name>
<feature type="region of interest" description="Disordered" evidence="7">
    <location>
        <begin position="210"/>
        <end position="243"/>
    </location>
</feature>
<keyword evidence="6 8" id="KW-0472">Membrane</keyword>
<evidence type="ECO:0000256" key="5">
    <source>
        <dbReference type="ARBA" id="ARBA00022989"/>
    </source>
</evidence>
<feature type="transmembrane region" description="Helical" evidence="8">
    <location>
        <begin position="370"/>
        <end position="396"/>
    </location>
</feature>
<feature type="transmembrane region" description="Helical" evidence="8">
    <location>
        <begin position="318"/>
        <end position="339"/>
    </location>
</feature>
<dbReference type="Gene3D" id="1.20.1250.20">
    <property type="entry name" value="MFS general substrate transporter like domains"/>
    <property type="match status" value="2"/>
</dbReference>
<feature type="domain" description="Major facilitator superfamily (MFS) profile" evidence="9">
    <location>
        <begin position="22"/>
        <end position="464"/>
    </location>
</feature>
<dbReference type="InterPro" id="IPR011701">
    <property type="entry name" value="MFS"/>
</dbReference>
<evidence type="ECO:0000313" key="11">
    <source>
        <dbReference type="Proteomes" id="UP001497453"/>
    </source>
</evidence>
<dbReference type="EMBL" id="OZ037944">
    <property type="protein sequence ID" value="CAL1696708.1"/>
    <property type="molecule type" value="Genomic_DNA"/>
</dbReference>